<keyword evidence="2" id="KW-1185">Reference proteome</keyword>
<sequence length="113" mass="12502">MFRSMPECRSEVKVQVPVTEFGSWIEAESGALCPSPACVPKSGSMFGVRVRSESSVWVGICFVSYLICPRFDLELQVLVRSTDSEVYADVLHQFLSPSPRFGPILESQLSTPV</sequence>
<name>A0A803P2R7_CANSA</name>
<reference evidence="1" key="2">
    <citation type="submission" date="2021-03" db="UniProtKB">
        <authorList>
            <consortium name="EnsemblPlants"/>
        </authorList>
    </citation>
    <scope>IDENTIFICATION</scope>
</reference>
<organism evidence="1 2">
    <name type="scientific">Cannabis sativa</name>
    <name type="common">Hemp</name>
    <name type="synonym">Marijuana</name>
    <dbReference type="NCBI Taxonomy" id="3483"/>
    <lineage>
        <taxon>Eukaryota</taxon>
        <taxon>Viridiplantae</taxon>
        <taxon>Streptophyta</taxon>
        <taxon>Embryophyta</taxon>
        <taxon>Tracheophyta</taxon>
        <taxon>Spermatophyta</taxon>
        <taxon>Magnoliopsida</taxon>
        <taxon>eudicotyledons</taxon>
        <taxon>Gunneridae</taxon>
        <taxon>Pentapetalae</taxon>
        <taxon>rosids</taxon>
        <taxon>fabids</taxon>
        <taxon>Rosales</taxon>
        <taxon>Cannabaceae</taxon>
        <taxon>Cannabis</taxon>
    </lineage>
</organism>
<accession>A0A803P2R7</accession>
<reference evidence="1" key="1">
    <citation type="submission" date="2018-11" db="EMBL/GenBank/DDBJ databases">
        <authorList>
            <person name="Grassa J C."/>
        </authorList>
    </citation>
    <scope>NUCLEOTIDE SEQUENCE [LARGE SCALE GENOMIC DNA]</scope>
</reference>
<dbReference type="EMBL" id="UZAU01000136">
    <property type="status" value="NOT_ANNOTATED_CDS"/>
    <property type="molecule type" value="Genomic_DNA"/>
</dbReference>
<dbReference type="EnsemblPlants" id="evm.model.02.816">
    <property type="protein sequence ID" value="cds.evm.model.02.816"/>
    <property type="gene ID" value="evm.TU.02.816"/>
</dbReference>
<evidence type="ECO:0000313" key="1">
    <source>
        <dbReference type="EnsemblPlants" id="cds.evm.model.02.816"/>
    </source>
</evidence>
<evidence type="ECO:0000313" key="2">
    <source>
        <dbReference type="Proteomes" id="UP000596661"/>
    </source>
</evidence>
<protein>
    <submittedName>
        <fullName evidence="1">Uncharacterized protein</fullName>
    </submittedName>
</protein>
<dbReference type="AlphaFoldDB" id="A0A803P2R7"/>
<dbReference type="Proteomes" id="UP000596661">
    <property type="component" value="Chromosome 2"/>
</dbReference>
<dbReference type="Gramene" id="evm.model.02.816">
    <property type="protein sequence ID" value="cds.evm.model.02.816"/>
    <property type="gene ID" value="evm.TU.02.816"/>
</dbReference>
<proteinExistence type="predicted"/>